<dbReference type="InterPro" id="IPR028564">
    <property type="entry name" value="MT_TRM10-typ"/>
</dbReference>
<reference evidence="11" key="1">
    <citation type="submission" date="2021-01" db="UniProtKB">
        <authorList>
            <consortium name="EnsemblMetazoa"/>
        </authorList>
    </citation>
    <scope>IDENTIFICATION</scope>
</reference>
<dbReference type="PANTHER" id="PTHR13563">
    <property type="entry name" value="TRNA (GUANINE-9-) METHYLTRANSFERASE"/>
    <property type="match status" value="1"/>
</dbReference>
<comment type="subcellular location">
    <subcellularLocation>
        <location evidence="1">Mitochondrion</location>
    </subcellularLocation>
</comment>
<keyword evidence="7" id="KW-0175">Coiled coil</keyword>
<organism evidence="11 12">
    <name type="scientific">Varroa destructor</name>
    <name type="common">Honeybee mite</name>
    <dbReference type="NCBI Taxonomy" id="109461"/>
    <lineage>
        <taxon>Eukaryota</taxon>
        <taxon>Metazoa</taxon>
        <taxon>Ecdysozoa</taxon>
        <taxon>Arthropoda</taxon>
        <taxon>Chelicerata</taxon>
        <taxon>Arachnida</taxon>
        <taxon>Acari</taxon>
        <taxon>Parasitiformes</taxon>
        <taxon>Mesostigmata</taxon>
        <taxon>Gamasina</taxon>
        <taxon>Dermanyssoidea</taxon>
        <taxon>Varroidae</taxon>
        <taxon>Varroa</taxon>
    </lineage>
</organism>
<dbReference type="PANTHER" id="PTHR13563:SF5">
    <property type="entry name" value="TRNA METHYLTRANSFERASE 10 HOMOLOG C"/>
    <property type="match status" value="1"/>
</dbReference>
<name>A0A7M7KG84_VARDE</name>
<dbReference type="EnsemblMetazoa" id="XM_022809411">
    <property type="protein sequence ID" value="XP_022665146"/>
    <property type="gene ID" value="LOC111252044"/>
</dbReference>
<dbReference type="GO" id="GO:0032259">
    <property type="term" value="P:methylation"/>
    <property type="evidence" value="ECO:0007669"/>
    <property type="project" value="UniProtKB-KW"/>
</dbReference>
<dbReference type="RefSeq" id="XP_022665129.1">
    <property type="nucleotide sequence ID" value="XM_022809394.1"/>
</dbReference>
<keyword evidence="5" id="KW-0819">tRNA processing</keyword>
<proteinExistence type="predicted"/>
<sequence>MFVAARSILASVCRESRRFACSIKPTPTNATSAIQQHEHLTETKNGSKLPPHDLRQNQLIYETEPVKYCIDDFKHLIKDETDKKRIHLILLERLEREDSGQMPRVIKEKDMINLMGLRSPTQRSSYFRYLFKTEMSEANAKAKKERRRLERMSLPKKPTKMDKGIFPIIRDQQELLFYNWRLASAALFGQKLVLDCSFENVMRWQDLSSLCQQLQLIFAANKLSRDPFDLILSDIPKGGLMDEAIDRRFPQMKTKKCLITKSYDSYLDMFPPEKLVYLSPDSTNIMGKYDPDAIYVIGGIVDVSMTRPLSLAKAKKQRIQHAKLPLGHYVPEFRPGSSQAFALHVIGDILLTLKETNDWKAAFSKIPSRYITNIRKTFANRKSRLPFCSNGTDRYNNRNFK</sequence>
<evidence type="ECO:0000256" key="7">
    <source>
        <dbReference type="ARBA" id="ARBA00023054"/>
    </source>
</evidence>
<dbReference type="RefSeq" id="XP_022665146.1">
    <property type="nucleotide sequence ID" value="XM_022809411.1"/>
</dbReference>
<evidence type="ECO:0000256" key="6">
    <source>
        <dbReference type="ARBA" id="ARBA00022946"/>
    </source>
</evidence>
<dbReference type="PROSITE" id="PS51675">
    <property type="entry name" value="SAM_MT_TRM10"/>
    <property type="match status" value="1"/>
</dbReference>
<dbReference type="EnsemblMetazoa" id="XM_022809394">
    <property type="protein sequence ID" value="XP_022665129"/>
    <property type="gene ID" value="LOC111252044"/>
</dbReference>
<accession>A0A7M7KG84</accession>
<dbReference type="InterPro" id="IPR025812">
    <property type="entry name" value="Trm10_C_MTase_dom"/>
</dbReference>
<dbReference type="InterPro" id="IPR007356">
    <property type="entry name" value="tRNA_m1G_MeTrfase_euk"/>
</dbReference>
<dbReference type="InParanoid" id="A0A7M7KG84"/>
<dbReference type="FunCoup" id="A0A7M7KG84">
    <property type="interactions" value="1194"/>
</dbReference>
<dbReference type="GeneID" id="111252044"/>
<evidence type="ECO:0000256" key="5">
    <source>
        <dbReference type="ARBA" id="ARBA00022694"/>
    </source>
</evidence>
<keyword evidence="6" id="KW-0809">Transit peptide</keyword>
<protein>
    <recommendedName>
        <fullName evidence="9">RNA (guanine-9-)-methyltransferase domain-containing protein 1</fullName>
    </recommendedName>
</protein>
<dbReference type="Gene3D" id="3.40.1280.30">
    <property type="match status" value="1"/>
</dbReference>
<dbReference type="GO" id="GO:0008168">
    <property type="term" value="F:methyltransferase activity"/>
    <property type="evidence" value="ECO:0007669"/>
    <property type="project" value="UniProtKB-KW"/>
</dbReference>
<evidence type="ECO:0000256" key="2">
    <source>
        <dbReference type="ARBA" id="ARBA00022603"/>
    </source>
</evidence>
<dbReference type="AlphaFoldDB" id="A0A7M7KG84"/>
<evidence type="ECO:0000256" key="4">
    <source>
        <dbReference type="ARBA" id="ARBA00022691"/>
    </source>
</evidence>
<evidence type="ECO:0000313" key="11">
    <source>
        <dbReference type="EnsemblMetazoa" id="XP_022665129"/>
    </source>
</evidence>
<dbReference type="Proteomes" id="UP000594260">
    <property type="component" value="Unplaced"/>
</dbReference>
<dbReference type="CDD" id="cd18102">
    <property type="entry name" value="Trm10_MRRP1"/>
    <property type="match status" value="1"/>
</dbReference>
<dbReference type="GO" id="GO:0005654">
    <property type="term" value="C:nucleoplasm"/>
    <property type="evidence" value="ECO:0007669"/>
    <property type="project" value="TreeGrafter"/>
</dbReference>
<evidence type="ECO:0000313" key="12">
    <source>
        <dbReference type="Proteomes" id="UP000594260"/>
    </source>
</evidence>
<keyword evidence="3" id="KW-0808">Transferase</keyword>
<dbReference type="GO" id="GO:0005739">
    <property type="term" value="C:mitochondrion"/>
    <property type="evidence" value="ECO:0007669"/>
    <property type="project" value="UniProtKB-SubCell"/>
</dbReference>
<dbReference type="OMA" id="HHWEHVL"/>
<dbReference type="RefSeq" id="XP_022665121.1">
    <property type="nucleotide sequence ID" value="XM_022809386.1"/>
</dbReference>
<evidence type="ECO:0000259" key="10">
    <source>
        <dbReference type="PROSITE" id="PS51675"/>
    </source>
</evidence>
<dbReference type="InterPro" id="IPR038459">
    <property type="entry name" value="MT_TRM10-typ_sf"/>
</dbReference>
<evidence type="ECO:0000256" key="9">
    <source>
        <dbReference type="ARBA" id="ARBA00029803"/>
    </source>
</evidence>
<dbReference type="GO" id="GO:0070131">
    <property type="term" value="P:positive regulation of mitochondrial translation"/>
    <property type="evidence" value="ECO:0007669"/>
    <property type="project" value="TreeGrafter"/>
</dbReference>
<evidence type="ECO:0000256" key="8">
    <source>
        <dbReference type="ARBA" id="ARBA00023128"/>
    </source>
</evidence>
<dbReference type="RefSeq" id="XP_022665137.1">
    <property type="nucleotide sequence ID" value="XM_022809402.1"/>
</dbReference>
<feature type="domain" description="SAM-dependent MTase TRM10-type" evidence="10">
    <location>
        <begin position="178"/>
        <end position="373"/>
    </location>
</feature>
<dbReference type="GO" id="GO:0097745">
    <property type="term" value="P:mitochondrial tRNA 5'-end processing"/>
    <property type="evidence" value="ECO:0007669"/>
    <property type="project" value="TreeGrafter"/>
</dbReference>
<dbReference type="OrthoDB" id="9976048at2759"/>
<dbReference type="EnsemblMetazoa" id="XM_022809402">
    <property type="protein sequence ID" value="XP_022665137"/>
    <property type="gene ID" value="LOC111252044"/>
</dbReference>
<keyword evidence="8" id="KW-0496">Mitochondrion</keyword>
<evidence type="ECO:0000256" key="1">
    <source>
        <dbReference type="ARBA" id="ARBA00004173"/>
    </source>
</evidence>
<evidence type="ECO:0000256" key="3">
    <source>
        <dbReference type="ARBA" id="ARBA00022679"/>
    </source>
</evidence>
<dbReference type="GO" id="GO:0000049">
    <property type="term" value="F:tRNA binding"/>
    <property type="evidence" value="ECO:0007669"/>
    <property type="project" value="TreeGrafter"/>
</dbReference>
<dbReference type="KEGG" id="vde:111252044"/>
<keyword evidence="4" id="KW-0949">S-adenosyl-L-methionine</keyword>
<keyword evidence="12" id="KW-1185">Reference proteome</keyword>
<dbReference type="EnsemblMetazoa" id="XM_022809386">
    <property type="protein sequence ID" value="XP_022665121"/>
    <property type="gene ID" value="LOC111252044"/>
</dbReference>
<keyword evidence="2" id="KW-0489">Methyltransferase</keyword>